<reference evidence="3 4" key="2">
    <citation type="submission" date="2018-06" db="EMBL/GenBank/DDBJ databases">
        <title>Comparative genomics of rhizobia nodulating Arachis hypogaea in China.</title>
        <authorList>
            <person name="Li Y."/>
        </authorList>
    </citation>
    <scope>NUCLEOTIDE SEQUENCE [LARGE SCALE GENOMIC DNA]</scope>
    <source>
        <strain evidence="3 4">CCBAU 51658</strain>
        <plasmid evidence="3 4">unnamed</plasmid>
    </source>
</reference>
<geneLocation type="plasmid" evidence="3 4">
    <name>unnamed</name>
</geneLocation>
<reference evidence="2" key="1">
    <citation type="journal article" date="2014" name="Int. J. Syst. Evol. Microbiol.">
        <title>Complete genome sequence of Corynebacterium casei LMG S-19264T (=DSM 44701T), isolated from a smear-ripened cheese.</title>
        <authorList>
            <consortium name="US DOE Joint Genome Institute (JGI-PGF)"/>
            <person name="Walter F."/>
            <person name="Albersmeier A."/>
            <person name="Kalinowski J."/>
            <person name="Ruckert C."/>
        </authorList>
    </citation>
    <scope>NUCLEOTIDE SEQUENCE</scope>
    <source>
        <strain evidence="2">CGMCC 1.15034</strain>
    </source>
</reference>
<dbReference type="OrthoDB" id="8225471at2"/>
<feature type="domain" description="SnoaL-like" evidence="1">
    <location>
        <begin position="8"/>
        <end position="135"/>
    </location>
</feature>
<dbReference type="EMBL" id="CP030058">
    <property type="protein sequence ID" value="QOZ64612.1"/>
    <property type="molecule type" value="Genomic_DNA"/>
</dbReference>
<dbReference type="RefSeq" id="WP_128930003.1">
    <property type="nucleotide sequence ID" value="NZ_BMHC01000007.1"/>
</dbReference>
<reference evidence="2" key="3">
    <citation type="submission" date="2022-12" db="EMBL/GenBank/DDBJ databases">
        <authorList>
            <person name="Sun Q."/>
            <person name="Zhou Y."/>
        </authorList>
    </citation>
    <scope>NUCLEOTIDE SEQUENCE</scope>
    <source>
        <strain evidence="2">CGMCC 1.15034</strain>
    </source>
</reference>
<gene>
    <name evidence="2" type="ORF">GCM10010987_35870</name>
    <name evidence="3" type="ORF">XH86_38885</name>
</gene>
<dbReference type="EMBL" id="BMHC01000007">
    <property type="protein sequence ID" value="GGI25737.1"/>
    <property type="molecule type" value="Genomic_DNA"/>
</dbReference>
<accession>A0A410VIB0</accession>
<keyword evidence="3" id="KW-0614">Plasmid</keyword>
<sequence>MQRDRLERAADILEAQATVLSFMEHFDYGNAEAAAGLFTEDGVWHRGDGLVRGKGMLVDLINRRDRNLVVRHLISNIRSEWLNEDRILIHAYVTLLSQRSETTPQQFPLPFDGVAGFGRYEDELHRSDGRWLIARKKTVTELKKK</sequence>
<dbReference type="Pfam" id="PF13577">
    <property type="entry name" value="SnoaL_4"/>
    <property type="match status" value="1"/>
</dbReference>
<dbReference type="Proteomes" id="UP000625079">
    <property type="component" value="Unassembled WGS sequence"/>
</dbReference>
<evidence type="ECO:0000259" key="1">
    <source>
        <dbReference type="Pfam" id="PF13577"/>
    </source>
</evidence>
<dbReference type="Proteomes" id="UP000593880">
    <property type="component" value="Plasmid unnamed"/>
</dbReference>
<dbReference type="CDD" id="cd00531">
    <property type="entry name" value="NTF2_like"/>
    <property type="match status" value="1"/>
</dbReference>
<evidence type="ECO:0000313" key="4">
    <source>
        <dbReference type="Proteomes" id="UP000593880"/>
    </source>
</evidence>
<dbReference type="InterPro" id="IPR032710">
    <property type="entry name" value="NTF2-like_dom_sf"/>
</dbReference>
<name>A0A410VIB0_9BRAD</name>
<evidence type="ECO:0000313" key="5">
    <source>
        <dbReference type="Proteomes" id="UP000625079"/>
    </source>
</evidence>
<dbReference type="AlphaFoldDB" id="A0A410VIB0"/>
<organism evidence="2 5">
    <name type="scientific">Bradyrhizobium guangdongense</name>
    <dbReference type="NCBI Taxonomy" id="1325090"/>
    <lineage>
        <taxon>Bacteria</taxon>
        <taxon>Pseudomonadati</taxon>
        <taxon>Pseudomonadota</taxon>
        <taxon>Alphaproteobacteria</taxon>
        <taxon>Hyphomicrobiales</taxon>
        <taxon>Nitrobacteraceae</taxon>
        <taxon>Bradyrhizobium</taxon>
    </lineage>
</organism>
<evidence type="ECO:0000313" key="2">
    <source>
        <dbReference type="EMBL" id="GGI25737.1"/>
    </source>
</evidence>
<dbReference type="SUPFAM" id="SSF54427">
    <property type="entry name" value="NTF2-like"/>
    <property type="match status" value="1"/>
</dbReference>
<evidence type="ECO:0000313" key="3">
    <source>
        <dbReference type="EMBL" id="QOZ64612.1"/>
    </source>
</evidence>
<dbReference type="InterPro" id="IPR037401">
    <property type="entry name" value="SnoaL-like"/>
</dbReference>
<keyword evidence="4" id="KW-1185">Reference proteome</keyword>
<proteinExistence type="predicted"/>
<dbReference type="Gene3D" id="3.10.450.50">
    <property type="match status" value="1"/>
</dbReference>
<protein>
    <recommendedName>
        <fullName evidence="1">SnoaL-like domain-containing protein</fullName>
    </recommendedName>
</protein>